<evidence type="ECO:0000313" key="3">
    <source>
        <dbReference type="EMBL" id="KAH0469792.1"/>
    </source>
</evidence>
<dbReference type="InterPro" id="IPR000845">
    <property type="entry name" value="Nucleoside_phosphorylase_d"/>
</dbReference>
<reference evidence="3 4" key="1">
    <citation type="journal article" date="2021" name="Hortic Res">
        <title>Chromosome-scale assembly of the Dendrobium chrysotoxum genome enhances the understanding of orchid evolution.</title>
        <authorList>
            <person name="Zhang Y."/>
            <person name="Zhang G.Q."/>
            <person name="Zhang D."/>
            <person name="Liu X.D."/>
            <person name="Xu X.Y."/>
            <person name="Sun W.H."/>
            <person name="Yu X."/>
            <person name="Zhu X."/>
            <person name="Wang Z.W."/>
            <person name="Zhao X."/>
            <person name="Zhong W.Y."/>
            <person name="Chen H."/>
            <person name="Yin W.L."/>
            <person name="Huang T."/>
            <person name="Niu S.C."/>
            <person name="Liu Z.J."/>
        </authorList>
    </citation>
    <scope>NUCLEOTIDE SEQUENCE [LARGE SCALE GENOMIC DNA]</scope>
    <source>
        <strain evidence="3">Lindl</strain>
    </source>
</reference>
<proteinExistence type="predicted"/>
<organism evidence="3 4">
    <name type="scientific">Dendrobium chrysotoxum</name>
    <name type="common">Orchid</name>
    <dbReference type="NCBI Taxonomy" id="161865"/>
    <lineage>
        <taxon>Eukaryota</taxon>
        <taxon>Viridiplantae</taxon>
        <taxon>Streptophyta</taxon>
        <taxon>Embryophyta</taxon>
        <taxon>Tracheophyta</taxon>
        <taxon>Spermatophyta</taxon>
        <taxon>Magnoliopsida</taxon>
        <taxon>Liliopsida</taxon>
        <taxon>Asparagales</taxon>
        <taxon>Orchidaceae</taxon>
        <taxon>Epidendroideae</taxon>
        <taxon>Malaxideae</taxon>
        <taxon>Dendrobiinae</taxon>
        <taxon>Dendrobium</taxon>
    </lineage>
</organism>
<dbReference type="PANTHER" id="PTHR21234">
    <property type="entry name" value="PURINE NUCLEOSIDE PHOSPHORYLASE"/>
    <property type="match status" value="1"/>
</dbReference>
<gene>
    <name evidence="3" type="ORF">IEQ34_001350</name>
</gene>
<dbReference type="SUPFAM" id="SSF53167">
    <property type="entry name" value="Purine and uridine phosphorylases"/>
    <property type="match status" value="1"/>
</dbReference>
<feature type="domain" description="Nucleoside phosphorylase" evidence="2">
    <location>
        <begin position="224"/>
        <end position="340"/>
    </location>
</feature>
<sequence>MSAFHKFLGRFPLSMEIGLALCRRTLATNHAAVSLLLALLIHTASALPVTHPLRPAVDEINEYGPFIGLVMTYSAESDALRSSGEFIPSNHLPWLDLFGVTVQILLDNFSVRGIVHYGTTGSANDSMSFGDVSIPKYVAFTGSWTWMVVSFMAVSMTLNNGWPSWFGPSLSELDGWSMKFDSETKMANMLSFAAYNAPAEGKNLLSSVVFKSEDLFVDGKPMVEVFWLQMESQWYEIAKQLKVELQRCANESFCLPEDPKMVFGLKASTADVFVDNAAYRQFLFNEFGVSTVDQESAAVVQTAMASGIPVIVFRGVSDLAGGEATWSSSFLGDLACINALKAAVEFIGILGRRKTLSSS</sequence>
<feature type="signal peptide" evidence="1">
    <location>
        <begin position="1"/>
        <end position="46"/>
    </location>
</feature>
<comment type="caution">
    <text evidence="3">The sequence shown here is derived from an EMBL/GenBank/DDBJ whole genome shotgun (WGS) entry which is preliminary data.</text>
</comment>
<dbReference type="GO" id="GO:0003824">
    <property type="term" value="F:catalytic activity"/>
    <property type="evidence" value="ECO:0007669"/>
    <property type="project" value="InterPro"/>
</dbReference>
<protein>
    <recommendedName>
        <fullName evidence="2">Nucleoside phosphorylase domain-containing protein</fullName>
    </recommendedName>
</protein>
<evidence type="ECO:0000256" key="1">
    <source>
        <dbReference type="SAM" id="SignalP"/>
    </source>
</evidence>
<dbReference type="EMBL" id="JAGFBR010000002">
    <property type="protein sequence ID" value="KAH0469792.1"/>
    <property type="molecule type" value="Genomic_DNA"/>
</dbReference>
<name>A0AAV7HN22_DENCH</name>
<feature type="chain" id="PRO_5043854647" description="Nucleoside phosphorylase domain-containing protein" evidence="1">
    <location>
        <begin position="47"/>
        <end position="359"/>
    </location>
</feature>
<dbReference type="Pfam" id="PF01048">
    <property type="entry name" value="PNP_UDP_1"/>
    <property type="match status" value="1"/>
</dbReference>
<accession>A0AAV7HN22</accession>
<keyword evidence="1" id="KW-0732">Signal</keyword>
<dbReference type="Gene3D" id="3.40.50.1580">
    <property type="entry name" value="Nucleoside phosphorylase domain"/>
    <property type="match status" value="1"/>
</dbReference>
<evidence type="ECO:0000313" key="4">
    <source>
        <dbReference type="Proteomes" id="UP000775213"/>
    </source>
</evidence>
<dbReference type="PANTHER" id="PTHR21234:SF43">
    <property type="entry name" value="OS06G0112100 PROTEIN"/>
    <property type="match status" value="1"/>
</dbReference>
<dbReference type="GO" id="GO:0009116">
    <property type="term" value="P:nucleoside metabolic process"/>
    <property type="evidence" value="ECO:0007669"/>
    <property type="project" value="InterPro"/>
</dbReference>
<keyword evidence="4" id="KW-1185">Reference proteome</keyword>
<dbReference type="InterPro" id="IPR035994">
    <property type="entry name" value="Nucleoside_phosphorylase_sf"/>
</dbReference>
<dbReference type="Proteomes" id="UP000775213">
    <property type="component" value="Unassembled WGS sequence"/>
</dbReference>
<dbReference type="AlphaFoldDB" id="A0AAV7HN22"/>
<evidence type="ECO:0000259" key="2">
    <source>
        <dbReference type="Pfam" id="PF01048"/>
    </source>
</evidence>